<evidence type="ECO:0000313" key="5">
    <source>
        <dbReference type="EMBL" id="VVP95559.1"/>
    </source>
</evidence>
<dbReference type="Pfam" id="PF21070">
    <property type="entry name" value="IcmF_helical"/>
    <property type="match status" value="1"/>
</dbReference>
<feature type="domain" description="Type VI secretion system component TssM1 helical" evidence="4">
    <location>
        <begin position="870"/>
        <end position="973"/>
    </location>
</feature>
<evidence type="ECO:0000259" key="2">
    <source>
        <dbReference type="Pfam" id="PF06744"/>
    </source>
</evidence>
<feature type="domain" description="IcmF-related" evidence="3">
    <location>
        <begin position="406"/>
        <end position="722"/>
    </location>
</feature>
<keyword evidence="1" id="KW-1133">Transmembrane helix</keyword>
<feature type="domain" description="Type VI secretion system IcmF C-terminal" evidence="2">
    <location>
        <begin position="985"/>
        <end position="1085"/>
    </location>
</feature>
<dbReference type="EMBL" id="CABVJE010000007">
    <property type="protein sequence ID" value="VVP95559.1"/>
    <property type="molecule type" value="Genomic_DNA"/>
</dbReference>
<evidence type="ECO:0000256" key="1">
    <source>
        <dbReference type="SAM" id="Phobius"/>
    </source>
</evidence>
<dbReference type="RefSeq" id="WP_191628377.1">
    <property type="nucleotide sequence ID" value="NZ_CABVJE010000007.1"/>
</dbReference>
<evidence type="ECO:0000313" key="6">
    <source>
        <dbReference type="Proteomes" id="UP000327191"/>
    </source>
</evidence>
<evidence type="ECO:0008006" key="7">
    <source>
        <dbReference type="Google" id="ProtNLM"/>
    </source>
</evidence>
<dbReference type="PANTHER" id="PTHR36153:SF1">
    <property type="entry name" value="TYPE VI SECRETION SYSTEM COMPONENT TSSM1"/>
    <property type="match status" value="1"/>
</dbReference>
<dbReference type="AlphaFoldDB" id="A0A5E7TAI7"/>
<accession>A0A5E7TAI7</accession>
<dbReference type="InterPro" id="IPR048677">
    <property type="entry name" value="TssM1_hel"/>
</dbReference>
<keyword evidence="1" id="KW-0472">Membrane</keyword>
<reference evidence="5 6" key="1">
    <citation type="submission" date="2019-09" db="EMBL/GenBank/DDBJ databases">
        <authorList>
            <person name="Chandra G."/>
            <person name="Truman W A."/>
        </authorList>
    </citation>
    <scope>NUCLEOTIDE SEQUENCE [LARGE SCALE GENOMIC DNA]</scope>
    <source>
        <strain evidence="5">PS938</strain>
    </source>
</reference>
<proteinExistence type="predicted"/>
<name>A0A5E7TAI7_PSEFL</name>
<feature type="transmembrane region" description="Helical" evidence="1">
    <location>
        <begin position="48"/>
        <end position="67"/>
    </location>
</feature>
<sequence length="1123" mass="124884">MQFRRVVWLTVLVVVLLLIGTILSVLVWQYPEVFGFRPGSDRQAVGLWVTFATTLILVMCVGGYHLLGHQLGRSAYRLQEADDLPLPVQVSAPESRDGQAASINSIKVHLRERYGLLWRRKVRLLLVVGEPTEIEAIAPTLAKQRWLEGQGTVLLWGGSAQASLDQSFPPQWAGLSRSRALDGVVWALNTTQAADDAAMGAGVRQLQRLARGLNWQLPLYLWQVCDSGWSQNTRKTQPVGCLLPARFDAQALQGSLNRLLEPLRREGLAQIGGTLGHDFLLRLSRDLQGEGIHRWRHTLVPLAGEFARGVPLRGLWFSLPVQRSQHDLKHDWPPAPVWSGVLGDNAGSRRLGWSVPRVGYALVLGLATLWGAGLLLSFVSNRVQIAHVQTALAALEQPGNGDEQLSALNDLVRELARLDYRAAHGAPWYQRFGLNQNQNLLDTLWPRYVEANNRLIRDPAAANLQRQLNALISLPPGSEQRAERAQEAYEQLKAYLMMARPQKADAIFLSRVLGNAEPLRDGVSPGLWQGLSPTLWQFYGEHLATHPDWAIKADPTLVVQIRQVLLGQLGQRNAEANLYQQVLDLVANQYPDMGVQNMVGETDARALFSTDASVPGVFTRQAWEGQVRQAIEDIAEARREEIDWVLSDNQTDIAAELTPEVLRERLTERYFQDYANAWLDFLNSVRWHQADSLADVIDQLTLMTDVRQSPLIALINTLAYQGQAGTRSQALADSLIKSAQKLIDQDKVSVIDQQTLTPRSPLDATFGPLLTLLGKDAEGKADNDRLSLQVFLTRVTRVRLKLQQVSNASDPQEMTQALAQTVFQGKSVDLTDTQSYGSLVAASLGAEWSGIGHTLFVQPLDDAWQRVLQPSAAGLNNQWQRAIVTNWQGAFAGRYPFADTASDASLPMLGQMIRADSGRIEQFLQRQLSGVLRKEGSRWVADPRYSQGLRFNPQFLAAINQLSQLADVIYTDGGMGLSFELQGKPVRDVVQTTFILNGAQHQYFNQKELWQRFSWPGRGDHPGASLSWTSIHTGERLFGDYQGTWGLIRLLEKARITPLDDGDSRYRVTLKAPDGLNLTWNLRTELGAGPLALLKLRNFTLPSQIFLSEGAADAPYAQHGSFE</sequence>
<dbReference type="InterPro" id="IPR053156">
    <property type="entry name" value="T6SS_TssM-like"/>
</dbReference>
<evidence type="ECO:0000259" key="4">
    <source>
        <dbReference type="Pfam" id="PF21070"/>
    </source>
</evidence>
<dbReference type="InterPro" id="IPR010623">
    <property type="entry name" value="IcmF_C"/>
</dbReference>
<evidence type="ECO:0000259" key="3">
    <source>
        <dbReference type="Pfam" id="PF06761"/>
    </source>
</evidence>
<dbReference type="PANTHER" id="PTHR36153">
    <property type="entry name" value="INNER MEMBRANE PROTEIN-RELATED"/>
    <property type="match status" value="1"/>
</dbReference>
<dbReference type="Pfam" id="PF06761">
    <property type="entry name" value="IcmF-related"/>
    <property type="match status" value="1"/>
</dbReference>
<organism evidence="5 6">
    <name type="scientific">Pseudomonas fluorescens</name>
    <dbReference type="NCBI Taxonomy" id="294"/>
    <lineage>
        <taxon>Bacteria</taxon>
        <taxon>Pseudomonadati</taxon>
        <taxon>Pseudomonadota</taxon>
        <taxon>Gammaproteobacteria</taxon>
        <taxon>Pseudomonadales</taxon>
        <taxon>Pseudomonadaceae</taxon>
        <taxon>Pseudomonas</taxon>
    </lineage>
</organism>
<dbReference type="Pfam" id="PF06744">
    <property type="entry name" value="IcmF_C"/>
    <property type="match status" value="1"/>
</dbReference>
<keyword evidence="1" id="KW-0812">Transmembrane</keyword>
<dbReference type="InterPro" id="IPR009612">
    <property type="entry name" value="IcmF-rel"/>
</dbReference>
<dbReference type="Proteomes" id="UP000327191">
    <property type="component" value="Unassembled WGS sequence"/>
</dbReference>
<protein>
    <recommendedName>
        <fullName evidence="7">Type VI secretion protein VasK</fullName>
    </recommendedName>
</protein>
<gene>
    <name evidence="5" type="ORF">PS938_01997</name>
</gene>
<feature type="transmembrane region" description="Helical" evidence="1">
    <location>
        <begin position="358"/>
        <end position="379"/>
    </location>
</feature>
<feature type="transmembrane region" description="Helical" evidence="1">
    <location>
        <begin position="7"/>
        <end position="28"/>
    </location>
</feature>